<comment type="similarity">
    <text evidence="5">Belongs to the major facilitator superfamily. Sodium/anion cotransporter (TC 2.A.1.14) family.</text>
</comment>
<feature type="transmembrane region" description="Helical" evidence="6">
    <location>
        <begin position="367"/>
        <end position="387"/>
    </location>
</feature>
<feature type="transmembrane region" description="Helical" evidence="6">
    <location>
        <begin position="247"/>
        <end position="268"/>
    </location>
</feature>
<protein>
    <submittedName>
        <fullName evidence="8">G11578 protein</fullName>
    </submittedName>
</protein>
<feature type="transmembrane region" description="Helical" evidence="6">
    <location>
        <begin position="304"/>
        <end position="325"/>
    </location>
</feature>
<feature type="transmembrane region" description="Helical" evidence="6">
    <location>
        <begin position="139"/>
        <end position="158"/>
    </location>
</feature>
<dbReference type="Pfam" id="PF07690">
    <property type="entry name" value="MFS_1"/>
    <property type="match status" value="1"/>
</dbReference>
<dbReference type="EMBL" id="CAXHTA020000018">
    <property type="protein sequence ID" value="CAL5228443.1"/>
    <property type="molecule type" value="Genomic_DNA"/>
</dbReference>
<accession>A0ABP1GDY3</accession>
<evidence type="ECO:0000256" key="4">
    <source>
        <dbReference type="ARBA" id="ARBA00023136"/>
    </source>
</evidence>
<dbReference type="PANTHER" id="PTHR11662:SF243">
    <property type="entry name" value="ANION TRANSPORTER 6, CHLOROPLASTIC-RELATED"/>
    <property type="match status" value="1"/>
</dbReference>
<proteinExistence type="inferred from homology"/>
<evidence type="ECO:0000313" key="8">
    <source>
        <dbReference type="EMBL" id="CAL5228443.1"/>
    </source>
</evidence>
<feature type="transmembrane region" description="Helical" evidence="6">
    <location>
        <begin position="208"/>
        <end position="227"/>
    </location>
</feature>
<feature type="transmembrane region" description="Helical" evidence="6">
    <location>
        <begin position="280"/>
        <end position="298"/>
    </location>
</feature>
<name>A0ABP1GDY3_9CHLO</name>
<dbReference type="InterPro" id="IPR036259">
    <property type="entry name" value="MFS_trans_sf"/>
</dbReference>
<feature type="domain" description="Major facilitator superfamily (MFS) profile" evidence="7">
    <location>
        <begin position="1"/>
        <end position="393"/>
    </location>
</feature>
<comment type="subcellular location">
    <subcellularLocation>
        <location evidence="1">Membrane</location>
        <topology evidence="1">Multi-pass membrane protein</topology>
    </subcellularLocation>
</comment>
<dbReference type="PANTHER" id="PTHR11662">
    <property type="entry name" value="SOLUTE CARRIER FAMILY 17"/>
    <property type="match status" value="1"/>
</dbReference>
<evidence type="ECO:0000256" key="2">
    <source>
        <dbReference type="ARBA" id="ARBA00022692"/>
    </source>
</evidence>
<evidence type="ECO:0000313" key="9">
    <source>
        <dbReference type="Proteomes" id="UP001497392"/>
    </source>
</evidence>
<evidence type="ECO:0000256" key="6">
    <source>
        <dbReference type="SAM" id="Phobius"/>
    </source>
</evidence>
<dbReference type="Gene3D" id="1.20.1250.20">
    <property type="entry name" value="MFS general substrate transporter like domains"/>
    <property type="match status" value="2"/>
</dbReference>
<keyword evidence="2 6" id="KW-0812">Transmembrane</keyword>
<organism evidence="8 9">
    <name type="scientific">Coccomyxa viridis</name>
    <dbReference type="NCBI Taxonomy" id="1274662"/>
    <lineage>
        <taxon>Eukaryota</taxon>
        <taxon>Viridiplantae</taxon>
        <taxon>Chlorophyta</taxon>
        <taxon>core chlorophytes</taxon>
        <taxon>Trebouxiophyceae</taxon>
        <taxon>Trebouxiophyceae incertae sedis</taxon>
        <taxon>Coccomyxaceae</taxon>
        <taxon>Coccomyxa</taxon>
    </lineage>
</organism>
<feature type="transmembrane region" description="Helical" evidence="6">
    <location>
        <begin position="337"/>
        <end position="361"/>
    </location>
</feature>
<keyword evidence="3 6" id="KW-1133">Transmembrane helix</keyword>
<dbReference type="InterPro" id="IPR011701">
    <property type="entry name" value="MFS"/>
</dbReference>
<dbReference type="InterPro" id="IPR044777">
    <property type="entry name" value="SLC17A9-like"/>
</dbReference>
<evidence type="ECO:0000256" key="1">
    <source>
        <dbReference type="ARBA" id="ARBA00004141"/>
    </source>
</evidence>
<dbReference type="InterPro" id="IPR050382">
    <property type="entry name" value="MFS_Na/Anion_cotransporter"/>
</dbReference>
<dbReference type="CDD" id="cd17380">
    <property type="entry name" value="MFS_SLC17A9_like"/>
    <property type="match status" value="1"/>
</dbReference>
<dbReference type="PROSITE" id="PS50850">
    <property type="entry name" value="MFS"/>
    <property type="match status" value="1"/>
</dbReference>
<evidence type="ECO:0000256" key="3">
    <source>
        <dbReference type="ARBA" id="ARBA00022989"/>
    </source>
</evidence>
<evidence type="ECO:0000256" key="5">
    <source>
        <dbReference type="ARBA" id="ARBA00024362"/>
    </source>
</evidence>
<dbReference type="SUPFAM" id="SSF103473">
    <property type="entry name" value="MFS general substrate transporter"/>
    <property type="match status" value="1"/>
</dbReference>
<keyword evidence="9" id="KW-1185">Reference proteome</keyword>
<gene>
    <name evidence="8" type="primary">g11578</name>
    <name evidence="8" type="ORF">VP750_LOCUS10349</name>
</gene>
<reference evidence="8 9" key="1">
    <citation type="submission" date="2024-06" db="EMBL/GenBank/DDBJ databases">
        <authorList>
            <person name="Kraege A."/>
            <person name="Thomma B."/>
        </authorList>
    </citation>
    <scope>NUCLEOTIDE SEQUENCE [LARGE SCALE GENOMIC DNA]</scope>
</reference>
<sequence length="450" mass="47638">MDKVNISVAIIPMAQDFGWSPTISGLVQSSFFYGYALTQIPGGYVTSRIGGRKVLPAGVSLWSVATAAVPLLAGTIPGLFLCRAAVGLGEGVAPSASTDMLARLVDTSQRSRATSYMFGGLHVGSLLGLLVAPPLIETFGWQTVFYGFGAAGLLWSSWWESVVSSMAKDDPEAHRLLTETAATREASRAEPEQAMPWRAFLRNGPMRALAYTHFCNNWFHYTMMAWLPTYFTDTLSLTLSQAAQVSLLPPIAAIGASLLAGPLADGLIEGGMPVARVRKIAQATAFLGPTACLTAAAICDDGPATVALVTAALGMASFSMCGLYCNHADLSPRYAPFLLGMTNTVGALPGIVGVAVTGALLDATGSWEWALFAPSILFFITGTAVFVQFGRSERQQFDNDTQFWFEPKLAPVIGPLQKGVRGAGSLAERTGAAVQRLKQQLLGQGKDESL</sequence>
<evidence type="ECO:0000259" key="7">
    <source>
        <dbReference type="PROSITE" id="PS50850"/>
    </source>
</evidence>
<keyword evidence="4 6" id="KW-0472">Membrane</keyword>
<feature type="transmembrane region" description="Helical" evidence="6">
    <location>
        <begin position="113"/>
        <end position="133"/>
    </location>
</feature>
<comment type="caution">
    <text evidence="8">The sequence shown here is derived from an EMBL/GenBank/DDBJ whole genome shotgun (WGS) entry which is preliminary data.</text>
</comment>
<dbReference type="InterPro" id="IPR020846">
    <property type="entry name" value="MFS_dom"/>
</dbReference>
<dbReference type="Proteomes" id="UP001497392">
    <property type="component" value="Unassembled WGS sequence"/>
</dbReference>